<dbReference type="SUPFAM" id="SSF54373">
    <property type="entry name" value="FAD-linked reductases, C-terminal domain"/>
    <property type="match status" value="1"/>
</dbReference>
<dbReference type="STRING" id="671987.R0IM56"/>
<protein>
    <recommendedName>
        <fullName evidence="8">FAD-binding domain-containing protein</fullName>
    </recommendedName>
</protein>
<evidence type="ECO:0000256" key="1">
    <source>
        <dbReference type="ARBA" id="ARBA00022630"/>
    </source>
</evidence>
<evidence type="ECO:0000256" key="2">
    <source>
        <dbReference type="ARBA" id="ARBA00022827"/>
    </source>
</evidence>
<reference evidence="6 7" key="2">
    <citation type="journal article" date="2013" name="PLoS Genet.">
        <title>Comparative genome structure, secondary metabolite, and effector coding capacity across Cochliobolus pathogens.</title>
        <authorList>
            <person name="Condon B.J."/>
            <person name="Leng Y."/>
            <person name="Wu D."/>
            <person name="Bushley K.E."/>
            <person name="Ohm R.A."/>
            <person name="Otillar R."/>
            <person name="Martin J."/>
            <person name="Schackwitz W."/>
            <person name="Grimwood J."/>
            <person name="MohdZainudin N."/>
            <person name="Xue C."/>
            <person name="Wang R."/>
            <person name="Manning V.A."/>
            <person name="Dhillon B."/>
            <person name="Tu Z.J."/>
            <person name="Steffenson B.J."/>
            <person name="Salamov A."/>
            <person name="Sun H."/>
            <person name="Lowry S."/>
            <person name="LaButti K."/>
            <person name="Han J."/>
            <person name="Copeland A."/>
            <person name="Lindquist E."/>
            <person name="Barry K."/>
            <person name="Schmutz J."/>
            <person name="Baker S.E."/>
            <person name="Ciuffetti L.M."/>
            <person name="Grigoriev I.V."/>
            <person name="Zhong S."/>
            <person name="Turgeon B.G."/>
        </authorList>
    </citation>
    <scope>NUCLEOTIDE SEQUENCE [LARGE SCALE GENOMIC DNA]</scope>
    <source>
        <strain evidence="7">28A</strain>
    </source>
</reference>
<dbReference type="GO" id="GO:0071949">
    <property type="term" value="F:FAD binding"/>
    <property type="evidence" value="ECO:0007669"/>
    <property type="project" value="InterPro"/>
</dbReference>
<evidence type="ECO:0000313" key="7">
    <source>
        <dbReference type="Proteomes" id="UP000016935"/>
    </source>
</evidence>
<sequence length="408" mass="45010">MSRSICIVGGSLAGLMAAVVLKPLGYDITVLEKKSETDMQSYNGISLGPYALKLLNKYKPYATLEATSIKNTKCVDFNVNGQCKLSSLPLDSEQTIITTTWNTVFEALRADITAGTAGHGGNVLLNYDCQVTNIQEEGSKMRLFYLNKKQESQGLFDLVIGADGAHSLVRSVVQPDLKAAFTGYVAWRGEIPETQCSSRFESVKAGDLGFVKMPNSRSYILLYAKPSRDETKKTGIPKIEWCWYSPCEDLDVYFQGTESIHTKFDTTDANEWKEHLARFAHNLPSWIDPLIRDSTCLSISKIVSFDGAQNVFYDGKVLLVGQAYWGNEPYLGKGCDMAAYEVLQLSSNMPGFNESKVEGTWTACLQSLSKTWSPQVSSSMQDVANQSKRAGAYFRGEIPELPDLSASS</sequence>
<keyword evidence="1" id="KW-0285">Flavoprotein</keyword>
<name>R0IM56_EXST2</name>
<dbReference type="PRINTS" id="PR00420">
    <property type="entry name" value="RNGMNOXGNASE"/>
</dbReference>
<evidence type="ECO:0000259" key="5">
    <source>
        <dbReference type="Pfam" id="PF22607"/>
    </source>
</evidence>
<dbReference type="GeneID" id="19403282"/>
<evidence type="ECO:0000259" key="4">
    <source>
        <dbReference type="Pfam" id="PF01494"/>
    </source>
</evidence>
<dbReference type="OrthoDB" id="16820at2759"/>
<feature type="domain" description="FAD-binding" evidence="4">
    <location>
        <begin position="5"/>
        <end position="176"/>
    </location>
</feature>
<feature type="domain" description="2,6-dihydroxypyridine 3-monooxygenase substrate binding" evidence="5">
    <location>
        <begin position="181"/>
        <end position="249"/>
    </location>
</feature>
<dbReference type="AlphaFoldDB" id="R0IM56"/>
<dbReference type="SUPFAM" id="SSF51905">
    <property type="entry name" value="FAD/NAD(P)-binding domain"/>
    <property type="match status" value="1"/>
</dbReference>
<dbReference type="Proteomes" id="UP000016935">
    <property type="component" value="Unassembled WGS sequence"/>
</dbReference>
<evidence type="ECO:0000256" key="3">
    <source>
        <dbReference type="ARBA" id="ARBA00023002"/>
    </source>
</evidence>
<organism evidence="6 7">
    <name type="scientific">Exserohilum turcicum (strain 28A)</name>
    <name type="common">Northern leaf blight fungus</name>
    <name type="synonym">Setosphaeria turcica</name>
    <dbReference type="NCBI Taxonomy" id="671987"/>
    <lineage>
        <taxon>Eukaryota</taxon>
        <taxon>Fungi</taxon>
        <taxon>Dikarya</taxon>
        <taxon>Ascomycota</taxon>
        <taxon>Pezizomycotina</taxon>
        <taxon>Dothideomycetes</taxon>
        <taxon>Pleosporomycetidae</taxon>
        <taxon>Pleosporales</taxon>
        <taxon>Pleosporineae</taxon>
        <taxon>Pleosporaceae</taxon>
        <taxon>Exserohilum</taxon>
    </lineage>
</organism>
<reference evidence="6 7" key="1">
    <citation type="journal article" date="2012" name="PLoS Pathog.">
        <title>Diverse lifestyles and strategies of plant pathogenesis encoded in the genomes of eighteen Dothideomycetes fungi.</title>
        <authorList>
            <person name="Ohm R.A."/>
            <person name="Feau N."/>
            <person name="Henrissat B."/>
            <person name="Schoch C.L."/>
            <person name="Horwitz B.A."/>
            <person name="Barry K.W."/>
            <person name="Condon B.J."/>
            <person name="Copeland A.C."/>
            <person name="Dhillon B."/>
            <person name="Glaser F."/>
            <person name="Hesse C.N."/>
            <person name="Kosti I."/>
            <person name="LaButti K."/>
            <person name="Lindquist E.A."/>
            <person name="Lucas S."/>
            <person name="Salamov A.A."/>
            <person name="Bradshaw R.E."/>
            <person name="Ciuffetti L."/>
            <person name="Hamelin R.C."/>
            <person name="Kema G.H.J."/>
            <person name="Lawrence C."/>
            <person name="Scott J.A."/>
            <person name="Spatafora J.W."/>
            <person name="Turgeon B.G."/>
            <person name="de Wit P.J.G.M."/>
            <person name="Zhong S."/>
            <person name="Goodwin S.B."/>
            <person name="Grigoriev I.V."/>
        </authorList>
    </citation>
    <scope>NUCLEOTIDE SEQUENCE [LARGE SCALE GENOMIC DNA]</scope>
    <source>
        <strain evidence="7">28A</strain>
    </source>
</reference>
<dbReference type="RefSeq" id="XP_008026380.1">
    <property type="nucleotide sequence ID" value="XM_008028189.1"/>
</dbReference>
<proteinExistence type="predicted"/>
<keyword evidence="7" id="KW-1185">Reference proteome</keyword>
<dbReference type="HOGENOM" id="CLU_009665_0_0_1"/>
<keyword evidence="2" id="KW-0274">FAD</keyword>
<gene>
    <name evidence="6" type="ORF">SETTUDRAFT_28848</name>
</gene>
<evidence type="ECO:0000313" key="6">
    <source>
        <dbReference type="EMBL" id="EOA85896.1"/>
    </source>
</evidence>
<dbReference type="InterPro" id="IPR053212">
    <property type="entry name" value="DHP_3-monooxygenase"/>
</dbReference>
<dbReference type="InterPro" id="IPR036188">
    <property type="entry name" value="FAD/NAD-bd_sf"/>
</dbReference>
<accession>R0IM56</accession>
<dbReference type="Pfam" id="PF22607">
    <property type="entry name" value="FAD_binding-like"/>
    <property type="match status" value="1"/>
</dbReference>
<keyword evidence="3" id="KW-0560">Oxidoreductase</keyword>
<dbReference type="eggNOG" id="KOG2614">
    <property type="taxonomic scope" value="Eukaryota"/>
</dbReference>
<dbReference type="PANTHER" id="PTHR47469">
    <property type="entry name" value="MONOOXYGENASE-LIKE"/>
    <property type="match status" value="1"/>
</dbReference>
<dbReference type="InterPro" id="IPR002938">
    <property type="entry name" value="FAD-bd"/>
</dbReference>
<evidence type="ECO:0008006" key="8">
    <source>
        <dbReference type="Google" id="ProtNLM"/>
    </source>
</evidence>
<dbReference type="InterPro" id="IPR054707">
    <property type="entry name" value="DhpH_subs-bd"/>
</dbReference>
<dbReference type="GO" id="GO:0016491">
    <property type="term" value="F:oxidoreductase activity"/>
    <property type="evidence" value="ECO:0007669"/>
    <property type="project" value="UniProtKB-KW"/>
</dbReference>
<dbReference type="Gene3D" id="3.50.50.60">
    <property type="entry name" value="FAD/NAD(P)-binding domain"/>
    <property type="match status" value="1"/>
</dbReference>
<dbReference type="EMBL" id="KB908626">
    <property type="protein sequence ID" value="EOA85896.1"/>
    <property type="molecule type" value="Genomic_DNA"/>
</dbReference>
<dbReference type="Pfam" id="PF01494">
    <property type="entry name" value="FAD_binding_3"/>
    <property type="match status" value="1"/>
</dbReference>
<dbReference type="PANTHER" id="PTHR47469:SF2">
    <property type="entry name" value="OS06G0597600 PROTEIN"/>
    <property type="match status" value="1"/>
</dbReference>